<sequence>MKKNWPYFVVASLLNTLLVTGAIIEFKLRGIAAPGWPVGNGLPAWNEINPFQLAGAMFVLSFLLIVTIAGIKNLVGGIAAKLHLFNEGLAGNQLAIGPPEA</sequence>
<comment type="caution">
    <text evidence="2">The sequence shown here is derived from an EMBL/GenBank/DDBJ whole genome shotgun (WGS) entry which is preliminary data.</text>
</comment>
<gene>
    <name evidence="2" type="ORF">A4R26_16670</name>
</gene>
<keyword evidence="1" id="KW-0472">Membrane</keyword>
<dbReference type="OrthoDB" id="677023at2"/>
<dbReference type="Proteomes" id="UP000192276">
    <property type="component" value="Unassembled WGS sequence"/>
</dbReference>
<reference evidence="3" key="1">
    <citation type="submission" date="2016-04" db="EMBL/GenBank/DDBJ databases">
        <authorList>
            <person name="Chen L."/>
            <person name="Zhuang W."/>
            <person name="Wang G."/>
        </authorList>
    </citation>
    <scope>NUCLEOTIDE SEQUENCE [LARGE SCALE GENOMIC DNA]</scope>
    <source>
        <strain evidence="3">208</strain>
    </source>
</reference>
<dbReference type="STRING" id="550983.A4R26_16670"/>
<dbReference type="AlphaFoldDB" id="A0A1V9FZA2"/>
<keyword evidence="3" id="KW-1185">Reference proteome</keyword>
<accession>A0A1V9FZA2</accession>
<evidence type="ECO:0000313" key="2">
    <source>
        <dbReference type="EMBL" id="OQP63608.1"/>
    </source>
</evidence>
<organism evidence="2 3">
    <name type="scientific">Niastella populi</name>
    <dbReference type="NCBI Taxonomy" id="550983"/>
    <lineage>
        <taxon>Bacteria</taxon>
        <taxon>Pseudomonadati</taxon>
        <taxon>Bacteroidota</taxon>
        <taxon>Chitinophagia</taxon>
        <taxon>Chitinophagales</taxon>
        <taxon>Chitinophagaceae</taxon>
        <taxon>Niastella</taxon>
    </lineage>
</organism>
<evidence type="ECO:0000256" key="1">
    <source>
        <dbReference type="SAM" id="Phobius"/>
    </source>
</evidence>
<feature type="transmembrane region" description="Helical" evidence="1">
    <location>
        <begin position="7"/>
        <end position="28"/>
    </location>
</feature>
<dbReference type="RefSeq" id="WP_081163684.1">
    <property type="nucleotide sequence ID" value="NZ_LWBP01000100.1"/>
</dbReference>
<feature type="transmembrane region" description="Helical" evidence="1">
    <location>
        <begin position="48"/>
        <end position="71"/>
    </location>
</feature>
<protein>
    <submittedName>
        <fullName evidence="2">Uncharacterized protein</fullName>
    </submittedName>
</protein>
<evidence type="ECO:0000313" key="3">
    <source>
        <dbReference type="Proteomes" id="UP000192276"/>
    </source>
</evidence>
<proteinExistence type="predicted"/>
<dbReference type="EMBL" id="LWBP01000100">
    <property type="protein sequence ID" value="OQP63608.1"/>
    <property type="molecule type" value="Genomic_DNA"/>
</dbReference>
<name>A0A1V9FZA2_9BACT</name>
<keyword evidence="1" id="KW-1133">Transmembrane helix</keyword>
<keyword evidence="1" id="KW-0812">Transmembrane</keyword>